<feature type="domain" description="CCHC-type" evidence="4">
    <location>
        <begin position="244"/>
        <end position="258"/>
    </location>
</feature>
<keyword evidence="1" id="KW-0863">Zinc-finger</keyword>
<dbReference type="Proteomes" id="UP000265515">
    <property type="component" value="Unassembled WGS sequence"/>
</dbReference>
<feature type="compositionally biased region" description="Gly residues" evidence="2">
    <location>
        <begin position="221"/>
        <end position="236"/>
    </location>
</feature>
<organism evidence="5 6">
    <name type="scientific">Chara braunii</name>
    <name type="common">Braun's stonewort</name>
    <dbReference type="NCBI Taxonomy" id="69332"/>
    <lineage>
        <taxon>Eukaryota</taxon>
        <taxon>Viridiplantae</taxon>
        <taxon>Streptophyta</taxon>
        <taxon>Charophyceae</taxon>
        <taxon>Charales</taxon>
        <taxon>Characeae</taxon>
        <taxon>Chara</taxon>
    </lineage>
</organism>
<dbReference type="AlphaFoldDB" id="A0A388K6R0"/>
<keyword evidence="3" id="KW-0732">Signal</keyword>
<feature type="region of interest" description="Disordered" evidence="2">
    <location>
        <begin position="114"/>
        <end position="236"/>
    </location>
</feature>
<dbReference type="Gramene" id="GBG65745">
    <property type="protein sequence ID" value="GBG65745"/>
    <property type="gene ID" value="CBR_g52337"/>
</dbReference>
<dbReference type="Pfam" id="PF00098">
    <property type="entry name" value="zf-CCHC"/>
    <property type="match status" value="1"/>
</dbReference>
<dbReference type="SMART" id="SM00343">
    <property type="entry name" value="ZnF_C2HC"/>
    <property type="match status" value="1"/>
</dbReference>
<feature type="compositionally biased region" description="Acidic residues" evidence="2">
    <location>
        <begin position="408"/>
        <end position="417"/>
    </location>
</feature>
<dbReference type="PRINTS" id="PR01228">
    <property type="entry name" value="EGGSHELL"/>
</dbReference>
<feature type="region of interest" description="Disordered" evidence="2">
    <location>
        <begin position="392"/>
        <end position="432"/>
    </location>
</feature>
<dbReference type="STRING" id="69332.A0A388K6R0"/>
<dbReference type="GO" id="GO:0008270">
    <property type="term" value="F:zinc ion binding"/>
    <property type="evidence" value="ECO:0007669"/>
    <property type="project" value="UniProtKB-KW"/>
</dbReference>
<feature type="chain" id="PRO_5017452788" description="CCHC-type domain-containing protein" evidence="3">
    <location>
        <begin position="20"/>
        <end position="432"/>
    </location>
</feature>
<feature type="region of interest" description="Disordered" evidence="2">
    <location>
        <begin position="259"/>
        <end position="287"/>
    </location>
</feature>
<dbReference type="EMBL" id="BFEA01000065">
    <property type="protein sequence ID" value="GBG65745.1"/>
    <property type="molecule type" value="Genomic_DNA"/>
</dbReference>
<keyword evidence="1" id="KW-0479">Metal-binding</keyword>
<feature type="compositionally biased region" description="Low complexity" evidence="2">
    <location>
        <begin position="276"/>
        <end position="287"/>
    </location>
</feature>
<feature type="signal peptide" evidence="3">
    <location>
        <begin position="1"/>
        <end position="19"/>
    </location>
</feature>
<gene>
    <name evidence="5" type="ORF">CBR_g52337</name>
</gene>
<dbReference type="GO" id="GO:0003676">
    <property type="term" value="F:nucleic acid binding"/>
    <property type="evidence" value="ECO:0007669"/>
    <property type="project" value="InterPro"/>
</dbReference>
<keyword evidence="1" id="KW-0862">Zinc</keyword>
<dbReference type="Gene3D" id="4.10.60.10">
    <property type="entry name" value="Zinc finger, CCHC-type"/>
    <property type="match status" value="1"/>
</dbReference>
<dbReference type="InterPro" id="IPR001878">
    <property type="entry name" value="Znf_CCHC"/>
</dbReference>
<reference evidence="5 6" key="1">
    <citation type="journal article" date="2018" name="Cell">
        <title>The Chara Genome: Secondary Complexity and Implications for Plant Terrestrialization.</title>
        <authorList>
            <person name="Nishiyama T."/>
            <person name="Sakayama H."/>
            <person name="Vries J.D."/>
            <person name="Buschmann H."/>
            <person name="Saint-Marcoux D."/>
            <person name="Ullrich K.K."/>
            <person name="Haas F.B."/>
            <person name="Vanderstraeten L."/>
            <person name="Becker D."/>
            <person name="Lang D."/>
            <person name="Vosolsobe S."/>
            <person name="Rombauts S."/>
            <person name="Wilhelmsson P.K.I."/>
            <person name="Janitza P."/>
            <person name="Kern R."/>
            <person name="Heyl A."/>
            <person name="Rumpler F."/>
            <person name="Villalobos L.I.A.C."/>
            <person name="Clay J.M."/>
            <person name="Skokan R."/>
            <person name="Toyoda A."/>
            <person name="Suzuki Y."/>
            <person name="Kagoshima H."/>
            <person name="Schijlen E."/>
            <person name="Tajeshwar N."/>
            <person name="Catarino B."/>
            <person name="Hetherington A.J."/>
            <person name="Saltykova A."/>
            <person name="Bonnot C."/>
            <person name="Breuninger H."/>
            <person name="Symeonidi A."/>
            <person name="Radhakrishnan G.V."/>
            <person name="Van Nieuwerburgh F."/>
            <person name="Deforce D."/>
            <person name="Chang C."/>
            <person name="Karol K.G."/>
            <person name="Hedrich R."/>
            <person name="Ulvskov P."/>
            <person name="Glockner G."/>
            <person name="Delwiche C.F."/>
            <person name="Petrasek J."/>
            <person name="Van de Peer Y."/>
            <person name="Friml J."/>
            <person name="Beilby M."/>
            <person name="Dolan L."/>
            <person name="Kohara Y."/>
            <person name="Sugano S."/>
            <person name="Fujiyama A."/>
            <person name="Delaux P.-M."/>
            <person name="Quint M."/>
            <person name="TheiBen G."/>
            <person name="Hagemann M."/>
            <person name="Harholt J."/>
            <person name="Dunand C."/>
            <person name="Zachgo S."/>
            <person name="Langdale J."/>
            <person name="Maumus F."/>
            <person name="Straeten D.V.D."/>
            <person name="Gould S.B."/>
            <person name="Rensing S.A."/>
        </authorList>
    </citation>
    <scope>NUCLEOTIDE SEQUENCE [LARGE SCALE GENOMIC DNA]</scope>
    <source>
        <strain evidence="5 6">S276</strain>
    </source>
</reference>
<feature type="compositionally biased region" description="Gly residues" evidence="2">
    <location>
        <begin position="114"/>
        <end position="212"/>
    </location>
</feature>
<evidence type="ECO:0000256" key="3">
    <source>
        <dbReference type="SAM" id="SignalP"/>
    </source>
</evidence>
<dbReference type="OrthoDB" id="427960at2759"/>
<dbReference type="SUPFAM" id="SSF57756">
    <property type="entry name" value="Retrovirus zinc finger-like domains"/>
    <property type="match status" value="1"/>
</dbReference>
<evidence type="ECO:0000313" key="6">
    <source>
        <dbReference type="Proteomes" id="UP000265515"/>
    </source>
</evidence>
<dbReference type="PROSITE" id="PS50158">
    <property type="entry name" value="ZF_CCHC"/>
    <property type="match status" value="1"/>
</dbReference>
<keyword evidence="6" id="KW-1185">Reference proteome</keyword>
<name>A0A388K6R0_CHABU</name>
<accession>A0A388K6R0</accession>
<proteinExistence type="predicted"/>
<evidence type="ECO:0000313" key="5">
    <source>
        <dbReference type="EMBL" id="GBG65745.1"/>
    </source>
</evidence>
<comment type="caution">
    <text evidence="5">The sequence shown here is derived from an EMBL/GenBank/DDBJ whole genome shotgun (WGS) entry which is preliminary data.</text>
</comment>
<dbReference type="InterPro" id="IPR036875">
    <property type="entry name" value="Znf_CCHC_sf"/>
</dbReference>
<sequence length="432" mass="45919">MTRGTLFLCLLFWFAKRLGETLVRPLGFPVIHVGENTLPTMSRVLYFHLDLSTADSDVSVGSFSSARITSVMASRINMNVTHASTAGFQDTLYTKKVTVRGGVTSLYVTMSGGPSGGLSDGGGGGGGNRNSGGNGQNGNWNGGGDNNWANGGNGNSGGGGGGNGNGNGGWNNGGGGGNNRNWGGGGGADNWSGGGNGNWSGGGNGNYGGRGNGSQWNGGANQWGGNGGVNGTGGGGGDWKRSAKCYNCNQFGHISRECNAPRQGNVAPNGTRDNNDGASSSNSANEPAIAAAPAMSKDLEESLRMVCLFTNRQIEKEERMEAKKREAEERRKHEEHERSAREEKNRLELERKRAKEKKEADREWKVELLLAKQKETLREEFERMLDKRLKNAIISGKALKGKGRADSSSDEEEEEPAEDKLEKRKRQQVPTC</sequence>
<feature type="compositionally biased region" description="Basic residues" evidence="2">
    <location>
        <begin position="423"/>
        <end position="432"/>
    </location>
</feature>
<evidence type="ECO:0000256" key="2">
    <source>
        <dbReference type="SAM" id="MobiDB-lite"/>
    </source>
</evidence>
<evidence type="ECO:0000256" key="1">
    <source>
        <dbReference type="PROSITE-ProRule" id="PRU00047"/>
    </source>
</evidence>
<evidence type="ECO:0000259" key="4">
    <source>
        <dbReference type="PROSITE" id="PS50158"/>
    </source>
</evidence>
<protein>
    <recommendedName>
        <fullName evidence="4">CCHC-type domain-containing protein</fullName>
    </recommendedName>
</protein>
<feature type="region of interest" description="Disordered" evidence="2">
    <location>
        <begin position="318"/>
        <end position="364"/>
    </location>
</feature>